<dbReference type="Proteomes" id="UP000714915">
    <property type="component" value="Unassembled WGS sequence"/>
</dbReference>
<evidence type="ECO:0000313" key="3">
    <source>
        <dbReference type="Proteomes" id="UP000714915"/>
    </source>
</evidence>
<keyword evidence="1" id="KW-0812">Transmembrane</keyword>
<dbReference type="AlphaFoldDB" id="A0A955LA70"/>
<evidence type="ECO:0000256" key="1">
    <source>
        <dbReference type="SAM" id="Phobius"/>
    </source>
</evidence>
<evidence type="ECO:0000313" key="2">
    <source>
        <dbReference type="EMBL" id="MCA9386671.1"/>
    </source>
</evidence>
<organism evidence="2 3">
    <name type="scientific">Candidatus Dojkabacteria bacterium</name>
    <dbReference type="NCBI Taxonomy" id="2099670"/>
    <lineage>
        <taxon>Bacteria</taxon>
        <taxon>Candidatus Dojkabacteria</taxon>
    </lineage>
</organism>
<reference evidence="2" key="2">
    <citation type="journal article" date="2021" name="Microbiome">
        <title>Successional dynamics and alternative stable states in a saline activated sludge microbial community over 9 years.</title>
        <authorList>
            <person name="Wang Y."/>
            <person name="Ye J."/>
            <person name="Ju F."/>
            <person name="Liu L."/>
            <person name="Boyd J.A."/>
            <person name="Deng Y."/>
            <person name="Parks D.H."/>
            <person name="Jiang X."/>
            <person name="Yin X."/>
            <person name="Woodcroft B.J."/>
            <person name="Tyson G.W."/>
            <person name="Hugenholtz P."/>
            <person name="Polz M.F."/>
            <person name="Zhang T."/>
        </authorList>
    </citation>
    <scope>NUCLEOTIDE SEQUENCE</scope>
    <source>
        <strain evidence="2">HKST-UBA09</strain>
    </source>
</reference>
<feature type="transmembrane region" description="Helical" evidence="1">
    <location>
        <begin position="46"/>
        <end position="67"/>
    </location>
</feature>
<name>A0A955LA70_9BACT</name>
<reference evidence="2" key="1">
    <citation type="submission" date="2020-04" db="EMBL/GenBank/DDBJ databases">
        <authorList>
            <person name="Zhang T."/>
        </authorList>
    </citation>
    <scope>NUCLEOTIDE SEQUENCE</scope>
    <source>
        <strain evidence="2">HKST-UBA09</strain>
    </source>
</reference>
<comment type="caution">
    <text evidence="2">The sequence shown here is derived from an EMBL/GenBank/DDBJ whole genome shotgun (WGS) entry which is preliminary data.</text>
</comment>
<dbReference type="EMBL" id="JAGQLF010000010">
    <property type="protein sequence ID" value="MCA9386671.1"/>
    <property type="molecule type" value="Genomic_DNA"/>
</dbReference>
<keyword evidence="1" id="KW-1133">Transmembrane helix</keyword>
<gene>
    <name evidence="2" type="ORF">KC669_01410</name>
</gene>
<protein>
    <submittedName>
        <fullName evidence="2">Uncharacterized protein</fullName>
    </submittedName>
</protein>
<feature type="transmembrane region" description="Helical" evidence="1">
    <location>
        <begin position="74"/>
        <end position="91"/>
    </location>
</feature>
<proteinExistence type="predicted"/>
<keyword evidence="1" id="KW-0472">Membrane</keyword>
<accession>A0A955LA70</accession>
<feature type="transmembrane region" description="Helical" evidence="1">
    <location>
        <begin position="9"/>
        <end position="26"/>
    </location>
</feature>
<sequence length="98" mass="11031">MPKSKLGRISIYSAILFFIFLGIFFFNTHLDIKGGDTFLDNPHLAIPISLVGLSGFLALLSGTFSIFKYKERSIFVYISVLIGAFVCYWIMGEVFTPH</sequence>